<keyword evidence="3" id="KW-1185">Reference proteome</keyword>
<evidence type="ECO:0000313" key="2">
    <source>
        <dbReference type="EMBL" id="POS79254.1"/>
    </source>
</evidence>
<dbReference type="Proteomes" id="UP000094444">
    <property type="component" value="Unassembled WGS sequence"/>
</dbReference>
<accession>A0A2P5I9T4</accession>
<comment type="caution">
    <text evidence="2">The sequence shown here is derived from an EMBL/GenBank/DDBJ whole genome shotgun (WGS) entry which is preliminary data.</text>
</comment>
<keyword evidence="1" id="KW-0732">Signal</keyword>
<dbReference type="OrthoDB" id="4847730at2759"/>
<reference evidence="2" key="1">
    <citation type="submission" date="2017-09" db="EMBL/GenBank/DDBJ databases">
        <title>Polyketide synthases of a Diaporthe helianthi virulent isolate.</title>
        <authorList>
            <person name="Baroncelli R."/>
        </authorList>
    </citation>
    <scope>NUCLEOTIDE SEQUENCE [LARGE SCALE GENOMIC DNA]</scope>
    <source>
        <strain evidence="2">7/96</strain>
    </source>
</reference>
<gene>
    <name evidence="2" type="ORF">DHEL01_v202344</name>
</gene>
<feature type="chain" id="PRO_5015124016" evidence="1">
    <location>
        <begin position="17"/>
        <end position="142"/>
    </location>
</feature>
<protein>
    <submittedName>
        <fullName evidence="2">Uncharacterized protein</fullName>
    </submittedName>
</protein>
<evidence type="ECO:0000256" key="1">
    <source>
        <dbReference type="SAM" id="SignalP"/>
    </source>
</evidence>
<proteinExistence type="predicted"/>
<organism evidence="2 3">
    <name type="scientific">Diaporthe helianthi</name>
    <dbReference type="NCBI Taxonomy" id="158607"/>
    <lineage>
        <taxon>Eukaryota</taxon>
        <taxon>Fungi</taxon>
        <taxon>Dikarya</taxon>
        <taxon>Ascomycota</taxon>
        <taxon>Pezizomycotina</taxon>
        <taxon>Sordariomycetes</taxon>
        <taxon>Sordariomycetidae</taxon>
        <taxon>Diaporthales</taxon>
        <taxon>Diaporthaceae</taxon>
        <taxon>Diaporthe</taxon>
    </lineage>
</organism>
<dbReference type="AlphaFoldDB" id="A0A2P5I9T4"/>
<sequence>MRFITIAALFTSLAAALPAAVPAEQGTSVATRGDNAAELSIAARGDLAERQTYIPWSQTRGWPDDQFTGGGLSAQYQALNLKDGNYQFTLWTSAPPNSPDIKFRLTSGSILLFEKITGGVGRKETLVVPKTGDNYTIWIGGA</sequence>
<dbReference type="InParanoid" id="A0A2P5I9T4"/>
<dbReference type="EMBL" id="MAVT02000127">
    <property type="protein sequence ID" value="POS79254.1"/>
    <property type="molecule type" value="Genomic_DNA"/>
</dbReference>
<evidence type="ECO:0000313" key="3">
    <source>
        <dbReference type="Proteomes" id="UP000094444"/>
    </source>
</evidence>
<name>A0A2P5I9T4_DIAHE</name>
<feature type="signal peptide" evidence="1">
    <location>
        <begin position="1"/>
        <end position="16"/>
    </location>
</feature>